<dbReference type="PROSITE" id="PS51318">
    <property type="entry name" value="TAT"/>
    <property type="match status" value="1"/>
</dbReference>
<proteinExistence type="predicted"/>
<dbReference type="InterPro" id="IPR037165">
    <property type="entry name" value="AldOxase/xan_DH_Mopterin-bd_sf"/>
</dbReference>
<dbReference type="PIRSF" id="PIRSF036389">
    <property type="entry name" value="IOR_B"/>
    <property type="match status" value="1"/>
</dbReference>
<protein>
    <submittedName>
        <fullName evidence="3">Xanthine dehydrogenase family protein molybdopterin-binding subunit</fullName>
    </submittedName>
</protein>
<keyword evidence="1" id="KW-0472">Membrane</keyword>
<feature type="transmembrane region" description="Helical" evidence="1">
    <location>
        <begin position="12"/>
        <end position="29"/>
    </location>
</feature>
<dbReference type="AlphaFoldDB" id="A0A926XZD8"/>
<dbReference type="PANTHER" id="PTHR47495">
    <property type="entry name" value="ALDEHYDE DEHYDROGENASE"/>
    <property type="match status" value="1"/>
</dbReference>
<accession>A0A926XZD8</accession>
<dbReference type="InterPro" id="IPR000674">
    <property type="entry name" value="Ald_Oxase/Xan_DH_a/b"/>
</dbReference>
<evidence type="ECO:0000259" key="2">
    <source>
        <dbReference type="SMART" id="SM01008"/>
    </source>
</evidence>
<dbReference type="Gene3D" id="3.30.365.10">
    <property type="entry name" value="Aldehyde oxidase/xanthine dehydrogenase, molybdopterin binding domain"/>
    <property type="match status" value="4"/>
</dbReference>
<dbReference type="Proteomes" id="UP000598820">
    <property type="component" value="Unassembled WGS sequence"/>
</dbReference>
<keyword evidence="4" id="KW-1185">Reference proteome</keyword>
<evidence type="ECO:0000313" key="3">
    <source>
        <dbReference type="EMBL" id="MBD2703733.1"/>
    </source>
</evidence>
<keyword evidence="1" id="KW-1133">Transmembrane helix</keyword>
<dbReference type="InterPro" id="IPR052516">
    <property type="entry name" value="N-heterocyclic_Hydroxylase"/>
</dbReference>
<dbReference type="InterPro" id="IPR006311">
    <property type="entry name" value="TAT_signal"/>
</dbReference>
<evidence type="ECO:0000313" key="4">
    <source>
        <dbReference type="Proteomes" id="UP000598820"/>
    </source>
</evidence>
<dbReference type="RefSeq" id="WP_190889635.1">
    <property type="nucleotide sequence ID" value="NZ_JACWZY010000024.1"/>
</dbReference>
<dbReference type="SMART" id="SM01008">
    <property type="entry name" value="Ald_Xan_dh_C"/>
    <property type="match status" value="1"/>
</dbReference>
<evidence type="ECO:0000256" key="1">
    <source>
        <dbReference type="SAM" id="Phobius"/>
    </source>
</evidence>
<organism evidence="3 4">
    <name type="scientific">Spirosoma profusum</name>
    <dbReference type="NCBI Taxonomy" id="2771354"/>
    <lineage>
        <taxon>Bacteria</taxon>
        <taxon>Pseudomonadati</taxon>
        <taxon>Bacteroidota</taxon>
        <taxon>Cytophagia</taxon>
        <taxon>Cytophagales</taxon>
        <taxon>Cytophagaceae</taxon>
        <taxon>Spirosoma</taxon>
    </lineage>
</organism>
<keyword evidence="1" id="KW-0812">Transmembrane</keyword>
<dbReference type="InterPro" id="IPR012368">
    <property type="entry name" value="OxRdtase_Mopterin-bd_su_IorB"/>
</dbReference>
<dbReference type="Pfam" id="PF02738">
    <property type="entry name" value="MoCoBD_1"/>
    <property type="match status" value="1"/>
</dbReference>
<comment type="caution">
    <text evidence="3">The sequence shown here is derived from an EMBL/GenBank/DDBJ whole genome shotgun (WGS) entry which is preliminary data.</text>
</comment>
<dbReference type="SUPFAM" id="SSF56003">
    <property type="entry name" value="Molybdenum cofactor-binding domain"/>
    <property type="match status" value="2"/>
</dbReference>
<dbReference type="PANTHER" id="PTHR47495:SF2">
    <property type="entry name" value="ALDEHYDE DEHYDROGENASE"/>
    <property type="match status" value="1"/>
</dbReference>
<dbReference type="Pfam" id="PF20256">
    <property type="entry name" value="MoCoBD_2"/>
    <property type="match status" value="2"/>
</dbReference>
<reference evidence="3" key="1">
    <citation type="submission" date="2020-09" db="EMBL/GenBank/DDBJ databases">
        <authorList>
            <person name="Kim M.K."/>
        </authorList>
    </citation>
    <scope>NUCLEOTIDE SEQUENCE</scope>
    <source>
        <strain evidence="3">BT702</strain>
    </source>
</reference>
<feature type="domain" description="Aldehyde oxidase/xanthine dehydrogenase a/b hammerhead" evidence="2">
    <location>
        <begin position="207"/>
        <end position="285"/>
    </location>
</feature>
<dbReference type="GO" id="GO:0016491">
    <property type="term" value="F:oxidoreductase activity"/>
    <property type="evidence" value="ECO:0007669"/>
    <property type="project" value="InterPro"/>
</dbReference>
<dbReference type="EMBL" id="JACWZY010000024">
    <property type="protein sequence ID" value="MBD2703733.1"/>
    <property type="molecule type" value="Genomic_DNA"/>
</dbReference>
<name>A0A926XZD8_9BACT</name>
<gene>
    <name evidence="3" type="ORF">IC229_24015</name>
</gene>
<sequence length="713" mass="77480">MNKNGQINRRDFLKIGTFATGGLLVAFTVPDKIPFAKPTATSEAALNAFLRIGTDNSIHITLSKVEMGQGIWTTLPMLIAEELDCDWSQLHVAHSPPGKAGDFLEPPVYKSTGGSETTIREFDRYRMAGAIARTMLVAAAAKRFGVRSEDCRTENSYVIAGNQRISYGDVATEAAKLPVPKVTLRDPKDWKYIGKSRKRLDAPEKINGKARYGFDSQFPGLLTALVSHPPIFGATVKTLDATQAKAIKGVRNVVQIPTGVAVLADHFWAAKQGRDALKIEWNLGENANLDTNMLTDTYRQLAKTEGLTIQKKGNVTSALAKSERSIDAEYSFPYLAHAPMEPLNCTVKIGKDSCEVWAGTQSPLLHQAEVAAFLGLKPEQVQFHTPCIGGSFGRRGSFSSDWVMEAVHIAKASGKFIKLVWTREDDIKGGYYRPIYVHNAQIGIGADGFPTAWQHRIVGQSLFVNTPLADVIAPKGIDYSSVTTGAPYSKSIPDYSFELHTTSVGVPVLPWRSVGSTHTVFVVETLIDELAFLAKTDPVVYRRAFFKNSPRHLAALNLAAEKSAWSKPLPKGQFRGIAVCEAMGSYVAQAVELSVENQAIRVHRVVCAIDCGLAVNPDGVRAQMESGIVFGLTAALYGEITIQNGVVQQSNFHDYPMLRMNDTPIIDVHIVPSTGKMGGAGEPGTAPIAPALANAIFAATGKRFRQLPIPAFW</sequence>
<dbReference type="InterPro" id="IPR046867">
    <property type="entry name" value="AldOxase/xan_DH_MoCoBD2"/>
</dbReference>
<dbReference type="Gene3D" id="3.90.1170.50">
    <property type="entry name" value="Aldehyde oxidase/xanthine dehydrogenase, a/b hammerhead"/>
    <property type="match status" value="1"/>
</dbReference>
<dbReference type="InterPro" id="IPR008274">
    <property type="entry name" value="AldOxase/xan_DH_MoCoBD1"/>
</dbReference>